<dbReference type="AlphaFoldDB" id="A0AA40RUA8"/>
<name>A0AA40RUA8_STUST</name>
<dbReference type="Proteomes" id="UP001138621">
    <property type="component" value="Unassembled WGS sequence"/>
</dbReference>
<dbReference type="EMBL" id="JAAMRD010000015">
    <property type="protein sequence ID" value="MBA1306155.1"/>
    <property type="molecule type" value="Genomic_DNA"/>
</dbReference>
<organism evidence="1 2">
    <name type="scientific">Stutzerimonas stutzeri</name>
    <name type="common">Pseudomonas stutzeri</name>
    <dbReference type="NCBI Taxonomy" id="316"/>
    <lineage>
        <taxon>Bacteria</taxon>
        <taxon>Pseudomonadati</taxon>
        <taxon>Pseudomonadota</taxon>
        <taxon>Gammaproteobacteria</taxon>
        <taxon>Pseudomonadales</taxon>
        <taxon>Pseudomonadaceae</taxon>
        <taxon>Stutzerimonas</taxon>
    </lineage>
</organism>
<dbReference type="SUPFAM" id="SSF160930">
    <property type="entry name" value="FlhC-like"/>
    <property type="match status" value="1"/>
</dbReference>
<comment type="caution">
    <text evidence="1">The sequence shown here is derived from an EMBL/GenBank/DDBJ whole genome shotgun (WGS) entry which is preliminary data.</text>
</comment>
<accession>A0AA40RUA8</accession>
<protein>
    <submittedName>
        <fullName evidence="1">Uncharacterized protein</fullName>
    </submittedName>
</protein>
<evidence type="ECO:0000313" key="2">
    <source>
        <dbReference type="Proteomes" id="UP001138621"/>
    </source>
</evidence>
<evidence type="ECO:0000313" key="1">
    <source>
        <dbReference type="EMBL" id="MBA1306155.1"/>
    </source>
</evidence>
<reference evidence="1" key="1">
    <citation type="submission" date="2020-02" db="EMBL/GenBank/DDBJ databases">
        <title>Synteny-based analysis reveals conserved mechanism for high triclosan tolerance in Pseudomonas, as well as instances of horizontal transfer.</title>
        <authorList>
            <person name="Mcfarland A.G."/>
            <person name="Bertucci H.K."/>
            <person name="Litmann E."/>
            <person name="Shen J."/>
            <person name="Huttenhower C."/>
            <person name="Hartmann E.M."/>
        </authorList>
    </citation>
    <scope>NUCLEOTIDE SEQUENCE</scope>
    <source>
        <strain evidence="1">109A1</strain>
    </source>
</reference>
<dbReference type="RefSeq" id="WP_181121839.1">
    <property type="nucleotide sequence ID" value="NZ_JAAMRD010000015.1"/>
</dbReference>
<proteinExistence type="predicted"/>
<sequence>MYSLNSALIQMTMRRMILAGPQGFPDVLQEQRIGSRDVMWLHLLNRRKLEALDRLPISLFRISYDRLDVGRGGLDDDLFERTCIRLTMVTETINFAITNKTNPLISIGFDNEGFDRFRHEPFLRRLMMIQKGGFKVGLRCDLASLELKPDNPEAQLSDCLRIILGELKHQRANGGKRMGRVRDWNAELTSGDVVAERLLKDGVTPKLVTAHVGLPERVNSLHRKLRRENRVGPKGGGRIGSHSSSIEKMPRHALLFMSIYLLLAKNPETRINALAFSLALNEYRLIWSYLNFSEADTLDASECWLLASGYRSQEVGVVECSSCRQIKIQDRRKASTCHWCNTIKA</sequence>
<gene>
    <name evidence="1" type="ORF">G7024_17325</name>
</gene>